<protein>
    <submittedName>
        <fullName evidence="1">Uncharacterized protein</fullName>
    </submittedName>
</protein>
<gene>
    <name evidence="1" type="ORF">BN874_840014</name>
</gene>
<proteinExistence type="predicted"/>
<accession>A0A7U7GFW4</accession>
<dbReference type="EMBL" id="CBTK010000303">
    <property type="protein sequence ID" value="CDH47551.1"/>
    <property type="molecule type" value="Genomic_DNA"/>
</dbReference>
<dbReference type="AlphaFoldDB" id="A0A7U7GFW4"/>
<name>A0A7U7GFW4_9GAMM</name>
<evidence type="ECO:0000313" key="2">
    <source>
        <dbReference type="Proteomes" id="UP000019184"/>
    </source>
</evidence>
<organism evidence="1 2">
    <name type="scientific">Candidatus Contendobacter odensis Run_B_J11</name>
    <dbReference type="NCBI Taxonomy" id="1400861"/>
    <lineage>
        <taxon>Bacteria</taxon>
        <taxon>Pseudomonadati</taxon>
        <taxon>Pseudomonadota</taxon>
        <taxon>Gammaproteobacteria</taxon>
        <taxon>Candidatus Competibacteraceae</taxon>
        <taxon>Candidatus Contendibacter</taxon>
    </lineage>
</organism>
<keyword evidence="2" id="KW-1185">Reference proteome</keyword>
<dbReference type="Proteomes" id="UP000019184">
    <property type="component" value="Unassembled WGS sequence"/>
</dbReference>
<sequence length="105" mass="11332">MERFAGVQQHRNCVEPGRATSPGCDYRSGGGGGGGDCGFCPRLGACPQLGLDLDATFSLINQRGRNARDFREKSYAGNIIFFAEVPQGGLRGGCTLIFIYIYLYT</sequence>
<comment type="caution">
    <text evidence="1">The sequence shown here is derived from an EMBL/GenBank/DDBJ whole genome shotgun (WGS) entry which is preliminary data.</text>
</comment>
<evidence type="ECO:0000313" key="1">
    <source>
        <dbReference type="EMBL" id="CDH47551.1"/>
    </source>
</evidence>
<reference evidence="1 2" key="1">
    <citation type="journal article" date="2014" name="ISME J.">
        <title>Candidatus Competibacter-lineage genomes retrieved from metagenomes reveal functional metabolic diversity.</title>
        <authorList>
            <person name="McIlroy S.J."/>
            <person name="Albertsen M."/>
            <person name="Andresen E.K."/>
            <person name="Saunders A.M."/>
            <person name="Kristiansen R."/>
            <person name="Stokholm-Bjerregaard M."/>
            <person name="Nielsen K.L."/>
            <person name="Nielsen P.H."/>
        </authorList>
    </citation>
    <scope>NUCLEOTIDE SEQUENCE [LARGE SCALE GENOMIC DNA]</scope>
    <source>
        <strain evidence="1 2">Run_B_J11</strain>
    </source>
</reference>